<dbReference type="CDD" id="cd16913">
    <property type="entry name" value="YkuD_like"/>
    <property type="match status" value="1"/>
</dbReference>
<organism evidence="9 10">
    <name type="scientific">Sphingomonas abietis</name>
    <dbReference type="NCBI Taxonomy" id="3012344"/>
    <lineage>
        <taxon>Bacteria</taxon>
        <taxon>Pseudomonadati</taxon>
        <taxon>Pseudomonadota</taxon>
        <taxon>Alphaproteobacteria</taxon>
        <taxon>Sphingomonadales</taxon>
        <taxon>Sphingomonadaceae</taxon>
        <taxon>Sphingomonas</taxon>
    </lineage>
</organism>
<evidence type="ECO:0000256" key="5">
    <source>
        <dbReference type="ARBA" id="ARBA00022984"/>
    </source>
</evidence>
<keyword evidence="5 7" id="KW-0573">Peptidoglycan synthesis</keyword>
<evidence type="ECO:0000256" key="4">
    <source>
        <dbReference type="ARBA" id="ARBA00022960"/>
    </source>
</evidence>
<dbReference type="SUPFAM" id="SSF141523">
    <property type="entry name" value="L,D-transpeptidase catalytic domain-like"/>
    <property type="match status" value="1"/>
</dbReference>
<gene>
    <name evidence="9" type="ORF">PBT88_20965</name>
</gene>
<evidence type="ECO:0000313" key="9">
    <source>
        <dbReference type="EMBL" id="WBO22571.1"/>
    </source>
</evidence>
<evidence type="ECO:0000256" key="6">
    <source>
        <dbReference type="ARBA" id="ARBA00023316"/>
    </source>
</evidence>
<evidence type="ECO:0000256" key="7">
    <source>
        <dbReference type="PROSITE-ProRule" id="PRU01373"/>
    </source>
</evidence>
<feature type="active site" description="Proton donor/acceptor" evidence="7">
    <location>
        <position position="130"/>
    </location>
</feature>
<sequence length="164" mass="17999">MTSWRVEDGVLHGGRWSVPCTIGRNGLCDAADKREGDGCTPRGIWPIRAALLRPDHGLVPPSGLPWRWLRPQDGWSDDPRDPAYNRPVRHPHPFSAEAMWRSDGLYDVVIVLGHNDHPPVPGDGSAIFFHMRGDAPTEGCVAIADADMRAILSRLAVGDSLAIR</sequence>
<evidence type="ECO:0000256" key="1">
    <source>
        <dbReference type="ARBA" id="ARBA00004752"/>
    </source>
</evidence>
<comment type="pathway">
    <text evidence="1 7">Cell wall biogenesis; peptidoglycan biosynthesis.</text>
</comment>
<dbReference type="Pfam" id="PF03734">
    <property type="entry name" value="YkuD"/>
    <property type="match status" value="1"/>
</dbReference>
<keyword evidence="4 7" id="KW-0133">Cell shape</keyword>
<dbReference type="PANTHER" id="PTHR38589:SF1">
    <property type="entry name" value="BLR0621 PROTEIN"/>
    <property type="match status" value="1"/>
</dbReference>
<accession>A0ABY7NM13</accession>
<evidence type="ECO:0000256" key="2">
    <source>
        <dbReference type="ARBA" id="ARBA00005992"/>
    </source>
</evidence>
<reference evidence="9 10" key="1">
    <citation type="submission" date="2022-12" db="EMBL/GenBank/DDBJ databases">
        <title>Sphingomonas abieness sp. nov., an endophytic bacterium isolated from Abies koreana.</title>
        <authorList>
            <person name="Jiang L."/>
            <person name="Lee J."/>
        </authorList>
    </citation>
    <scope>NUCLEOTIDE SEQUENCE [LARGE SCALE GENOMIC DNA]</scope>
    <source>
        <strain evidence="10">PAMB 00755</strain>
    </source>
</reference>
<feature type="domain" description="L,D-TPase catalytic" evidence="8">
    <location>
        <begin position="1"/>
        <end position="164"/>
    </location>
</feature>
<keyword evidence="10" id="KW-1185">Reference proteome</keyword>
<dbReference type="EMBL" id="CP115174">
    <property type="protein sequence ID" value="WBO22571.1"/>
    <property type="molecule type" value="Genomic_DNA"/>
</dbReference>
<dbReference type="PROSITE" id="PS52029">
    <property type="entry name" value="LD_TPASE"/>
    <property type="match status" value="1"/>
</dbReference>
<dbReference type="InterPro" id="IPR038063">
    <property type="entry name" value="Transpep_catalytic_dom"/>
</dbReference>
<name>A0ABY7NM13_9SPHN</name>
<comment type="similarity">
    <text evidence="2">Belongs to the YkuD family.</text>
</comment>
<dbReference type="PANTHER" id="PTHR38589">
    <property type="entry name" value="BLR0621 PROTEIN"/>
    <property type="match status" value="1"/>
</dbReference>
<keyword evidence="6 7" id="KW-0961">Cell wall biogenesis/degradation</keyword>
<feature type="active site" description="Nucleophile" evidence="7">
    <location>
        <position position="140"/>
    </location>
</feature>
<proteinExistence type="inferred from homology"/>
<keyword evidence="3" id="KW-0808">Transferase</keyword>
<dbReference type="InterPro" id="IPR005490">
    <property type="entry name" value="LD_TPept_cat_dom"/>
</dbReference>
<dbReference type="RefSeq" id="WP_270077213.1">
    <property type="nucleotide sequence ID" value="NZ_CP115174.1"/>
</dbReference>
<protein>
    <submittedName>
        <fullName evidence="9">L,D-transpeptidase family protein</fullName>
    </submittedName>
</protein>
<evidence type="ECO:0000259" key="8">
    <source>
        <dbReference type="PROSITE" id="PS52029"/>
    </source>
</evidence>
<dbReference type="Proteomes" id="UP001210865">
    <property type="component" value="Chromosome"/>
</dbReference>
<evidence type="ECO:0000313" key="10">
    <source>
        <dbReference type="Proteomes" id="UP001210865"/>
    </source>
</evidence>
<evidence type="ECO:0000256" key="3">
    <source>
        <dbReference type="ARBA" id="ARBA00022679"/>
    </source>
</evidence>